<dbReference type="PANTHER" id="PTHR32089:SF112">
    <property type="entry name" value="LYSOZYME-LIKE PROTEIN-RELATED"/>
    <property type="match status" value="1"/>
</dbReference>
<feature type="domain" description="HAMP" evidence="7">
    <location>
        <begin position="329"/>
        <end position="383"/>
    </location>
</feature>
<dbReference type="InterPro" id="IPR004090">
    <property type="entry name" value="Chemotax_Me-accpt_rcpt"/>
</dbReference>
<evidence type="ECO:0000259" key="7">
    <source>
        <dbReference type="PROSITE" id="PS50885"/>
    </source>
</evidence>
<dbReference type="InterPro" id="IPR013587">
    <property type="entry name" value="Nitrate/nitrite_sensing"/>
</dbReference>
<comment type="caution">
    <text evidence="9">The sequence shown here is derived from an EMBL/GenBank/DDBJ whole genome shotgun (WGS) entry which is preliminary data.</text>
</comment>
<dbReference type="PANTHER" id="PTHR32089">
    <property type="entry name" value="METHYL-ACCEPTING CHEMOTAXIS PROTEIN MCPB"/>
    <property type="match status" value="1"/>
</dbReference>
<evidence type="ECO:0000256" key="3">
    <source>
        <dbReference type="ARBA" id="ARBA00029447"/>
    </source>
</evidence>
<dbReference type="SMART" id="SM00283">
    <property type="entry name" value="MA"/>
    <property type="match status" value="1"/>
</dbReference>
<proteinExistence type="inferred from homology"/>
<dbReference type="FunFam" id="1.10.287.950:FF:000001">
    <property type="entry name" value="Methyl-accepting chemotaxis sensory transducer"/>
    <property type="match status" value="1"/>
</dbReference>
<dbReference type="EMBL" id="JAEMHM010000005">
    <property type="protein sequence ID" value="MBJ6724583.1"/>
    <property type="molecule type" value="Genomic_DNA"/>
</dbReference>
<feature type="domain" description="Methyl-accepting transducer" evidence="6">
    <location>
        <begin position="388"/>
        <end position="624"/>
    </location>
</feature>
<dbReference type="GO" id="GO:0007165">
    <property type="term" value="P:signal transduction"/>
    <property type="evidence" value="ECO:0007669"/>
    <property type="project" value="UniProtKB-KW"/>
</dbReference>
<dbReference type="InterPro" id="IPR003660">
    <property type="entry name" value="HAMP_dom"/>
</dbReference>
<keyword evidence="10" id="KW-1185">Reference proteome</keyword>
<evidence type="ECO:0000259" key="6">
    <source>
        <dbReference type="PROSITE" id="PS50111"/>
    </source>
</evidence>
<evidence type="ECO:0000259" key="8">
    <source>
        <dbReference type="PROSITE" id="PS50906"/>
    </source>
</evidence>
<evidence type="ECO:0000256" key="2">
    <source>
        <dbReference type="ARBA" id="ARBA00023224"/>
    </source>
</evidence>
<evidence type="ECO:0000256" key="1">
    <source>
        <dbReference type="ARBA" id="ARBA00004370"/>
    </source>
</evidence>
<keyword evidence="5" id="KW-1133">Transmembrane helix</keyword>
<keyword evidence="2 4" id="KW-0807">Transducer</keyword>
<dbReference type="Pfam" id="PF08376">
    <property type="entry name" value="NIT"/>
    <property type="match status" value="1"/>
</dbReference>
<dbReference type="RefSeq" id="WP_199383422.1">
    <property type="nucleotide sequence ID" value="NZ_JAEMHM010000005.1"/>
</dbReference>
<protein>
    <submittedName>
        <fullName evidence="9">Methyl-accepting chemotaxis protein</fullName>
    </submittedName>
</protein>
<dbReference type="InterPro" id="IPR010910">
    <property type="entry name" value="Nitrate/nitrite_sensing_bac"/>
</dbReference>
<dbReference type="PROSITE" id="PS50885">
    <property type="entry name" value="HAMP"/>
    <property type="match status" value="1"/>
</dbReference>
<dbReference type="GO" id="GO:0004888">
    <property type="term" value="F:transmembrane signaling receptor activity"/>
    <property type="evidence" value="ECO:0007669"/>
    <property type="project" value="InterPro"/>
</dbReference>
<accession>A0A8J7JCK1</accession>
<dbReference type="SUPFAM" id="SSF58104">
    <property type="entry name" value="Methyl-accepting chemotaxis protein (MCP) signaling domain"/>
    <property type="match status" value="1"/>
</dbReference>
<dbReference type="AlphaFoldDB" id="A0A8J7JCK1"/>
<reference evidence="9" key="1">
    <citation type="submission" date="2020-12" db="EMBL/GenBank/DDBJ databases">
        <title>Geomonas sp. Red875, isolated from river sediment.</title>
        <authorList>
            <person name="Xu Z."/>
            <person name="Zhang Z."/>
            <person name="Masuda Y."/>
            <person name="Itoh H."/>
            <person name="Senoo K."/>
        </authorList>
    </citation>
    <scope>NUCLEOTIDE SEQUENCE</scope>
    <source>
        <strain evidence="9">Red875</strain>
    </source>
</reference>
<comment type="subcellular location">
    <subcellularLocation>
        <location evidence="1">Membrane</location>
    </subcellularLocation>
</comment>
<name>A0A8J7JCK1_9BACT</name>
<evidence type="ECO:0000313" key="10">
    <source>
        <dbReference type="Proteomes" id="UP000636888"/>
    </source>
</evidence>
<comment type="similarity">
    <text evidence="3">Belongs to the methyl-accepting chemotaxis (MCP) protein family.</text>
</comment>
<evidence type="ECO:0000256" key="5">
    <source>
        <dbReference type="SAM" id="Phobius"/>
    </source>
</evidence>
<dbReference type="CDD" id="cd06225">
    <property type="entry name" value="HAMP"/>
    <property type="match status" value="1"/>
</dbReference>
<dbReference type="Pfam" id="PF00015">
    <property type="entry name" value="MCPsignal"/>
    <property type="match status" value="1"/>
</dbReference>
<feature type="domain" description="NIT" evidence="8">
    <location>
        <begin position="51"/>
        <end position="298"/>
    </location>
</feature>
<evidence type="ECO:0000256" key="4">
    <source>
        <dbReference type="PROSITE-ProRule" id="PRU00284"/>
    </source>
</evidence>
<dbReference type="PROSITE" id="PS50906">
    <property type="entry name" value="NIT"/>
    <property type="match status" value="1"/>
</dbReference>
<sequence>MLKKLNMRSKLLLMLLAPIIGLVIFSVRDVQQAYGVLQNISAVNTLTGLAVRIGALSHELQKERGLSSGFINAKGEKFRDDLVKQRETVNGELKKVKEYVAANQGALQMVQGSLDTAAARQEQLPESRGKVDSLSFTGADSFSFYTGLIGSYLDVVASVATSSQKHEIMRIAAAYYAFVKAKEEAGKERATLNAVLSANALDREKEQRILGIVAANRTYLEMFRKYASAEEVAAFDATAKDPSFAKVEALRESVLANGTGNSGTTAEEWFATATARINALKGMEDTLSRDILKSSDDLAGKAKGELVFALVLSSLLVATALGIGFFVFVSITRPLSRMLGMLKDIAEGDGDLSKRLPVESSDELGEVCRWFNRFVDHVHDIISQVAATTVHIASSATQLNATAEQIATAAEEVASQSVAVATASEEMAATSQEISGNCVLAAEVSSEAGSTAQSGARVVEATLSGMQEIARCVEDSAKTVASLGDRSDQIGAIVGTIEDIADQTNLLALNAAIEAARAGEQGRGFAVVADEVRALADRTTRATREIGEMIRTIQRETTGAVSGMGEGVREVGKGMENSRQSGAALHQIVDAIDRVASQVHQIATAAEEQSAVTAEITGNIQQITDVVHETARGAHETASAASQLSGLAQTLERMVGRFKLA</sequence>
<dbReference type="Pfam" id="PF00672">
    <property type="entry name" value="HAMP"/>
    <property type="match status" value="1"/>
</dbReference>
<dbReference type="SMART" id="SM00304">
    <property type="entry name" value="HAMP"/>
    <property type="match status" value="2"/>
</dbReference>
<keyword evidence="5" id="KW-0472">Membrane</keyword>
<dbReference type="PRINTS" id="PR00260">
    <property type="entry name" value="CHEMTRNSDUCR"/>
</dbReference>
<gene>
    <name evidence="9" type="ORF">JFN93_07685</name>
</gene>
<dbReference type="GO" id="GO:0006935">
    <property type="term" value="P:chemotaxis"/>
    <property type="evidence" value="ECO:0007669"/>
    <property type="project" value="InterPro"/>
</dbReference>
<keyword evidence="5" id="KW-0812">Transmembrane</keyword>
<dbReference type="CDD" id="cd11386">
    <property type="entry name" value="MCP_signal"/>
    <property type="match status" value="1"/>
</dbReference>
<feature type="transmembrane region" description="Helical" evidence="5">
    <location>
        <begin position="306"/>
        <end position="331"/>
    </location>
</feature>
<dbReference type="InterPro" id="IPR004089">
    <property type="entry name" value="MCPsignal_dom"/>
</dbReference>
<evidence type="ECO:0000313" key="9">
    <source>
        <dbReference type="EMBL" id="MBJ6724583.1"/>
    </source>
</evidence>
<dbReference type="GO" id="GO:0016020">
    <property type="term" value="C:membrane"/>
    <property type="evidence" value="ECO:0007669"/>
    <property type="project" value="UniProtKB-SubCell"/>
</dbReference>
<dbReference type="Gene3D" id="1.10.287.950">
    <property type="entry name" value="Methyl-accepting chemotaxis protein"/>
    <property type="match status" value="1"/>
</dbReference>
<dbReference type="Proteomes" id="UP000636888">
    <property type="component" value="Unassembled WGS sequence"/>
</dbReference>
<dbReference type="PROSITE" id="PS50111">
    <property type="entry name" value="CHEMOTAXIS_TRANSDUC_2"/>
    <property type="match status" value="1"/>
</dbReference>
<organism evidence="9 10">
    <name type="scientific">Geomesophilobacter sediminis</name>
    <dbReference type="NCBI Taxonomy" id="2798584"/>
    <lineage>
        <taxon>Bacteria</taxon>
        <taxon>Pseudomonadati</taxon>
        <taxon>Thermodesulfobacteriota</taxon>
        <taxon>Desulfuromonadia</taxon>
        <taxon>Geobacterales</taxon>
        <taxon>Geobacteraceae</taxon>
        <taxon>Geomesophilobacter</taxon>
    </lineage>
</organism>